<dbReference type="GeneID" id="112540079"/>
<evidence type="ECO:0000256" key="1">
    <source>
        <dbReference type="SAM" id="Phobius"/>
    </source>
</evidence>
<dbReference type="Pfam" id="PF14985">
    <property type="entry name" value="TM140"/>
    <property type="match status" value="1"/>
</dbReference>
<proteinExistence type="predicted"/>
<sequence length="198" mass="22458">MQLKFQRTIVEFIKGLRESSSCLLYLSNLSLAFGCNALLFYALVWEAGNIINLPTKRIGFYNFCLWNQKAELDCLMIRDLEKLGISKVAMVLSRVCVYISLVLCLFAATTVVQQALCFKDRDGWKLARILLSVSSLSLPLGLALFIFPNQRWIQVSELSKGFAALVGAYILLLLHLLIIILYLAKFKETLPERQFTPI</sequence>
<accession>A0A9F5IKY5</accession>
<dbReference type="RefSeq" id="XP_025019151.1">
    <property type="nucleotide sequence ID" value="XM_025163383.1"/>
</dbReference>
<dbReference type="PANTHER" id="PTHR16103:SF0">
    <property type="entry name" value="TRANSMEMBRANE PROTEIN 140"/>
    <property type="match status" value="1"/>
</dbReference>
<reference evidence="3" key="1">
    <citation type="submission" date="2025-08" db="UniProtKB">
        <authorList>
            <consortium name="RefSeq"/>
        </authorList>
    </citation>
    <scope>IDENTIFICATION</scope>
    <source>
        <tissue evidence="3">Liver</tissue>
    </source>
</reference>
<keyword evidence="1" id="KW-1133">Transmembrane helix</keyword>
<evidence type="ECO:0000313" key="3">
    <source>
        <dbReference type="RefSeq" id="XP_025019151.1"/>
    </source>
</evidence>
<dbReference type="PROSITE" id="PS51257">
    <property type="entry name" value="PROKAR_LIPOPROTEIN"/>
    <property type="match status" value="1"/>
</dbReference>
<feature type="transmembrane region" description="Helical" evidence="1">
    <location>
        <begin position="129"/>
        <end position="147"/>
    </location>
</feature>
<dbReference type="PANTHER" id="PTHR16103">
    <property type="entry name" value="TRANSMEMBRANE PROTEIN 140"/>
    <property type="match status" value="1"/>
</dbReference>
<dbReference type="KEGG" id="pbi:112540079"/>
<dbReference type="CTD" id="55281"/>
<feature type="transmembrane region" description="Helical" evidence="1">
    <location>
        <begin position="97"/>
        <end position="117"/>
    </location>
</feature>
<keyword evidence="1" id="KW-0472">Membrane</keyword>
<gene>
    <name evidence="3" type="primary">TMEM140</name>
</gene>
<organism evidence="2 3">
    <name type="scientific">Python bivittatus</name>
    <name type="common">Burmese python</name>
    <name type="synonym">Python molurus bivittatus</name>
    <dbReference type="NCBI Taxonomy" id="176946"/>
    <lineage>
        <taxon>Eukaryota</taxon>
        <taxon>Metazoa</taxon>
        <taxon>Chordata</taxon>
        <taxon>Craniata</taxon>
        <taxon>Vertebrata</taxon>
        <taxon>Euteleostomi</taxon>
        <taxon>Lepidosauria</taxon>
        <taxon>Squamata</taxon>
        <taxon>Bifurcata</taxon>
        <taxon>Unidentata</taxon>
        <taxon>Episquamata</taxon>
        <taxon>Toxicofera</taxon>
        <taxon>Serpentes</taxon>
        <taxon>Henophidia</taxon>
        <taxon>Pythonidae</taxon>
        <taxon>Python</taxon>
    </lineage>
</organism>
<dbReference type="OMA" id="FYALVWE"/>
<keyword evidence="1 3" id="KW-0812">Transmembrane</keyword>
<dbReference type="Proteomes" id="UP000695026">
    <property type="component" value="Unplaced"/>
</dbReference>
<protein>
    <submittedName>
        <fullName evidence="3">Transmembrane protein 140</fullName>
    </submittedName>
</protein>
<feature type="transmembrane region" description="Helical" evidence="1">
    <location>
        <begin position="21"/>
        <end position="44"/>
    </location>
</feature>
<keyword evidence="2" id="KW-1185">Reference proteome</keyword>
<dbReference type="AlphaFoldDB" id="A0A9F5IKY5"/>
<name>A0A9F5IKY5_PYTBI</name>
<feature type="transmembrane region" description="Helical" evidence="1">
    <location>
        <begin position="162"/>
        <end position="184"/>
    </location>
</feature>
<dbReference type="OrthoDB" id="9898473at2759"/>
<dbReference type="InterPro" id="IPR028038">
    <property type="entry name" value="TM140"/>
</dbReference>
<evidence type="ECO:0000313" key="2">
    <source>
        <dbReference type="Proteomes" id="UP000695026"/>
    </source>
</evidence>